<dbReference type="InterPro" id="IPR051017">
    <property type="entry name" value="Aldolase-II_Adducin_sf"/>
</dbReference>
<proteinExistence type="inferred from homology"/>
<dbReference type="RefSeq" id="WP_089360724.1">
    <property type="nucleotide sequence ID" value="NZ_FZOG01000005.1"/>
</dbReference>
<dbReference type="InterPro" id="IPR036409">
    <property type="entry name" value="Aldolase_II/adducin_N_sf"/>
</dbReference>
<dbReference type="SUPFAM" id="SSF53639">
    <property type="entry name" value="AraD/HMP-PK domain-like"/>
    <property type="match status" value="1"/>
</dbReference>
<comment type="similarity">
    <text evidence="1">Belongs to the aldolase class II family.</text>
</comment>
<dbReference type="SMART" id="SM01007">
    <property type="entry name" value="Aldolase_II"/>
    <property type="match status" value="1"/>
</dbReference>
<feature type="domain" description="Class II aldolase/adducin N-terminal" evidence="2">
    <location>
        <begin position="13"/>
        <end position="193"/>
    </location>
</feature>
<dbReference type="PANTHER" id="PTHR10672">
    <property type="entry name" value="ADDUCIN"/>
    <property type="match status" value="1"/>
</dbReference>
<dbReference type="PANTHER" id="PTHR10672:SF3">
    <property type="entry name" value="PROTEIN HU-LI TAI SHAO"/>
    <property type="match status" value="1"/>
</dbReference>
<evidence type="ECO:0000313" key="3">
    <source>
        <dbReference type="EMBL" id="SNS84617.1"/>
    </source>
</evidence>
<dbReference type="Pfam" id="PF00596">
    <property type="entry name" value="Aldolase_II"/>
    <property type="match status" value="1"/>
</dbReference>
<sequence length="247" mass="27794">MNNNSTTEQSLRTDLAAAYRLLQLNGWADQVFTHISVRLPSDEPAFLINQYGLLPEEITASNLVGIDVNGKKLDPGSPEVNPAGFTVHSAIHMQRHDAVCVMHTHTLAGMGVAALEEGLLPLNQTNMAFYNRVAYYDYEGIPLDLEVRERIVGALGDKNCAIMRNHGLLTVGRSVAEAYFLMFYLNKACEIQLEAMKAGRPLVIPSDEDCEMTARQFEHPAYHQESFELVWQAELRRLDRLDRSFRD</sequence>
<keyword evidence="4" id="KW-1185">Reference proteome</keyword>
<protein>
    <submittedName>
        <fullName evidence="3">Ribulose-5-phosphate 4-epimerase/Fuculose-1-phosphate aldolase</fullName>
    </submittedName>
</protein>
<name>A0A239HTB4_9PSED</name>
<gene>
    <name evidence="3" type="ORF">SAMN05216255_3574</name>
</gene>
<dbReference type="NCBIfam" id="NF005451">
    <property type="entry name" value="PRK07044.1"/>
    <property type="match status" value="1"/>
</dbReference>
<evidence type="ECO:0000259" key="2">
    <source>
        <dbReference type="SMART" id="SM01007"/>
    </source>
</evidence>
<dbReference type="GO" id="GO:0005996">
    <property type="term" value="P:monosaccharide metabolic process"/>
    <property type="evidence" value="ECO:0007669"/>
    <property type="project" value="UniProtKB-ARBA"/>
</dbReference>
<dbReference type="InterPro" id="IPR001303">
    <property type="entry name" value="Aldolase_II/adducin_N"/>
</dbReference>
<reference evidence="4" key="1">
    <citation type="submission" date="2017-06" db="EMBL/GenBank/DDBJ databases">
        <authorList>
            <person name="Varghese N."/>
            <person name="Submissions S."/>
        </authorList>
    </citation>
    <scope>NUCLEOTIDE SEQUENCE [LARGE SCALE GENOMIC DNA]</scope>
    <source>
        <strain evidence="4">CIP 108523</strain>
    </source>
</reference>
<organism evidence="3 4">
    <name type="scientific">Pseudomonas segetis</name>
    <dbReference type="NCBI Taxonomy" id="298908"/>
    <lineage>
        <taxon>Bacteria</taxon>
        <taxon>Pseudomonadati</taxon>
        <taxon>Pseudomonadota</taxon>
        <taxon>Gammaproteobacteria</taxon>
        <taxon>Pseudomonadales</taxon>
        <taxon>Pseudomonadaceae</taxon>
        <taxon>Pseudomonas</taxon>
    </lineage>
</organism>
<accession>A0A239HTB4</accession>
<dbReference type="Gene3D" id="3.40.225.10">
    <property type="entry name" value="Class II aldolase/adducin N-terminal domain"/>
    <property type="match status" value="1"/>
</dbReference>
<evidence type="ECO:0000313" key="4">
    <source>
        <dbReference type="Proteomes" id="UP000242915"/>
    </source>
</evidence>
<dbReference type="EMBL" id="FZOG01000005">
    <property type="protein sequence ID" value="SNS84617.1"/>
    <property type="molecule type" value="Genomic_DNA"/>
</dbReference>
<dbReference type="GO" id="GO:0005856">
    <property type="term" value="C:cytoskeleton"/>
    <property type="evidence" value="ECO:0007669"/>
    <property type="project" value="TreeGrafter"/>
</dbReference>
<evidence type="ECO:0000256" key="1">
    <source>
        <dbReference type="ARBA" id="ARBA00037961"/>
    </source>
</evidence>
<dbReference type="Proteomes" id="UP000242915">
    <property type="component" value="Unassembled WGS sequence"/>
</dbReference>
<dbReference type="AlphaFoldDB" id="A0A239HTB4"/>
<dbReference type="GO" id="GO:0051015">
    <property type="term" value="F:actin filament binding"/>
    <property type="evidence" value="ECO:0007669"/>
    <property type="project" value="TreeGrafter"/>
</dbReference>